<dbReference type="Proteomes" id="UP001500683">
    <property type="component" value="Unassembled WGS sequence"/>
</dbReference>
<evidence type="ECO:0000313" key="1">
    <source>
        <dbReference type="EMBL" id="GAA4055291.1"/>
    </source>
</evidence>
<comment type="caution">
    <text evidence="1">The sequence shown here is derived from an EMBL/GenBank/DDBJ whole genome shotgun (WGS) entry which is preliminary data.</text>
</comment>
<proteinExistence type="predicted"/>
<dbReference type="EMBL" id="BAAAZG010000001">
    <property type="protein sequence ID" value="GAA4055291.1"/>
    <property type="molecule type" value="Genomic_DNA"/>
</dbReference>
<dbReference type="RefSeq" id="WP_344939530.1">
    <property type="nucleotide sequence ID" value="NZ_BAAAZG010000001.1"/>
</dbReference>
<sequence length="89" mass="9227">MRLEAEFTTEPFHGEGDPPAHAVESLRVAQAAGLTCDFGPLGTFVSGEDDVLLPALARVLATALAHGASRITLQVDRVDTGNGAQRADG</sequence>
<organism evidence="1 2">
    <name type="scientific">Actinomadura miaoliensis</name>
    <dbReference type="NCBI Taxonomy" id="430685"/>
    <lineage>
        <taxon>Bacteria</taxon>
        <taxon>Bacillati</taxon>
        <taxon>Actinomycetota</taxon>
        <taxon>Actinomycetes</taxon>
        <taxon>Streptosporangiales</taxon>
        <taxon>Thermomonosporaceae</taxon>
        <taxon>Actinomadura</taxon>
    </lineage>
</organism>
<protein>
    <recommendedName>
        <fullName evidence="3">Thiamine-binding protein domain-containing protein</fullName>
    </recommendedName>
</protein>
<dbReference type="Gene3D" id="3.30.70.930">
    <property type="match status" value="1"/>
</dbReference>
<evidence type="ECO:0008006" key="3">
    <source>
        <dbReference type="Google" id="ProtNLM"/>
    </source>
</evidence>
<reference evidence="2" key="1">
    <citation type="journal article" date="2019" name="Int. J. Syst. Evol. Microbiol.">
        <title>The Global Catalogue of Microorganisms (GCM) 10K type strain sequencing project: providing services to taxonomists for standard genome sequencing and annotation.</title>
        <authorList>
            <consortium name="The Broad Institute Genomics Platform"/>
            <consortium name="The Broad Institute Genome Sequencing Center for Infectious Disease"/>
            <person name="Wu L."/>
            <person name="Ma J."/>
        </authorList>
    </citation>
    <scope>NUCLEOTIDE SEQUENCE [LARGE SCALE GENOMIC DNA]</scope>
    <source>
        <strain evidence="2">JCM 16702</strain>
    </source>
</reference>
<keyword evidence="2" id="KW-1185">Reference proteome</keyword>
<dbReference type="SUPFAM" id="SSF89957">
    <property type="entry name" value="MTH1187/YkoF-like"/>
    <property type="match status" value="1"/>
</dbReference>
<dbReference type="InterPro" id="IPR029756">
    <property type="entry name" value="MTH1187/YkoF-like"/>
</dbReference>
<evidence type="ECO:0000313" key="2">
    <source>
        <dbReference type="Proteomes" id="UP001500683"/>
    </source>
</evidence>
<accession>A0ABP7UXY0</accession>
<name>A0ABP7UXY0_9ACTN</name>
<gene>
    <name evidence="1" type="ORF">GCM10022214_03050</name>
</gene>